<dbReference type="CDD" id="cd04179">
    <property type="entry name" value="DPM_DPG-synthase_like"/>
    <property type="match status" value="1"/>
</dbReference>
<keyword evidence="1" id="KW-0812">Transmembrane</keyword>
<evidence type="ECO:0000313" key="6">
    <source>
        <dbReference type="Proteomes" id="UP000572072"/>
    </source>
</evidence>
<dbReference type="Gene3D" id="3.90.550.10">
    <property type="entry name" value="Spore Coat Polysaccharide Biosynthesis Protein SpsA, Chain A"/>
    <property type="match status" value="1"/>
</dbReference>
<dbReference type="InterPro" id="IPR029044">
    <property type="entry name" value="Nucleotide-diphossugar_trans"/>
</dbReference>
<keyword evidence="1" id="KW-1133">Transmembrane helix</keyword>
<keyword evidence="3" id="KW-0808">Transferase</keyword>
<evidence type="ECO:0000256" key="1">
    <source>
        <dbReference type="SAM" id="Phobius"/>
    </source>
</evidence>
<organism evidence="3 6">
    <name type="scientific">Vibrio rotiferianus</name>
    <dbReference type="NCBI Taxonomy" id="190895"/>
    <lineage>
        <taxon>Bacteria</taxon>
        <taxon>Pseudomonadati</taxon>
        <taxon>Pseudomonadota</taxon>
        <taxon>Gammaproteobacteria</taxon>
        <taxon>Vibrionales</taxon>
        <taxon>Vibrionaceae</taxon>
        <taxon>Vibrio</taxon>
    </lineage>
</organism>
<reference evidence="3 6" key="2">
    <citation type="submission" date="2019-08" db="EMBL/GenBank/DDBJ databases">
        <title>Draft genome sequencing and comparative genomics of hatchery-associated Vibrios.</title>
        <authorList>
            <person name="Kehlet-Delgado H."/>
            <person name="Mueller R.S."/>
        </authorList>
    </citation>
    <scope>NUCLEOTIDE SEQUENCE [LARGE SCALE GENOMIC DNA]</scope>
    <source>
        <strain evidence="3 6">00-78-3</strain>
    </source>
</reference>
<evidence type="ECO:0000313" key="5">
    <source>
        <dbReference type="Proteomes" id="UP000180133"/>
    </source>
</evidence>
<evidence type="ECO:0000313" key="3">
    <source>
        <dbReference type="EMBL" id="NOH46631.1"/>
    </source>
</evidence>
<feature type="transmembrane region" description="Helical" evidence="1">
    <location>
        <begin position="248"/>
        <end position="267"/>
    </location>
</feature>
<dbReference type="Pfam" id="PF00535">
    <property type="entry name" value="Glycos_transf_2"/>
    <property type="match status" value="1"/>
</dbReference>
<sequence length="321" mass="35901">MKVAVAIPCYKVKSHILSVIEGIGAEVDTIYVVDDCCPEQSGNFVIENNQDERVKVLWHSENQGVGGAIVTAYQKALEDDMDIVVKVDGDGQMDPSLLPHFIEPIIQGRADYTKGSRFFTLESLTSMPFVRKFGNAALSFINKVSSGYWNVMDPTNGYTAIHAQALRLMPLEKLSRRYFFESDMLFRLGTLRAVVQDIPMDAIYGDEVSNLSVKKVLVDFPPLYLKAFFKRVFYNYFLRDFNGASMELVLALVLMIFGTFWGGSHWIGSIVSGEEASTGTVMLAVLPIIMGFQLLLSAIDHDMTHVPSKPLQRWFSGAKKK</sequence>
<dbReference type="InterPro" id="IPR050256">
    <property type="entry name" value="Glycosyltransferase_2"/>
</dbReference>
<dbReference type="GO" id="GO:0016740">
    <property type="term" value="F:transferase activity"/>
    <property type="evidence" value="ECO:0007669"/>
    <property type="project" value="UniProtKB-KW"/>
</dbReference>
<accession>A0A2K7SQV9</accession>
<feature type="transmembrane region" description="Helical" evidence="1">
    <location>
        <begin position="279"/>
        <end position="299"/>
    </location>
</feature>
<evidence type="ECO:0000259" key="2">
    <source>
        <dbReference type="Pfam" id="PF00535"/>
    </source>
</evidence>
<dbReference type="AlphaFoldDB" id="A0A2K7SQV9"/>
<dbReference type="Proteomes" id="UP000572072">
    <property type="component" value="Unassembled WGS sequence"/>
</dbReference>
<proteinExistence type="predicted"/>
<dbReference type="RefSeq" id="WP_045386298.1">
    <property type="nucleotide sequence ID" value="NZ_BBLC01000048.1"/>
</dbReference>
<dbReference type="Proteomes" id="UP000180133">
    <property type="component" value="Unassembled WGS sequence"/>
</dbReference>
<dbReference type="PANTHER" id="PTHR48090">
    <property type="entry name" value="UNDECAPRENYL-PHOSPHATE 4-DEOXY-4-FORMAMIDO-L-ARABINOSE TRANSFERASE-RELATED"/>
    <property type="match status" value="1"/>
</dbReference>
<keyword evidence="5" id="KW-1185">Reference proteome</keyword>
<dbReference type="InterPro" id="IPR001173">
    <property type="entry name" value="Glyco_trans_2-like"/>
</dbReference>
<evidence type="ECO:0000313" key="4">
    <source>
        <dbReference type="EMBL" id="OHY90013.1"/>
    </source>
</evidence>
<comment type="caution">
    <text evidence="3">The sequence shown here is derived from an EMBL/GenBank/DDBJ whole genome shotgun (WGS) entry which is preliminary data.</text>
</comment>
<dbReference type="OrthoDB" id="9808633at2"/>
<gene>
    <name evidence="4" type="ORF">BI375_07130</name>
    <name evidence="3" type="ORF">F0262_00945</name>
</gene>
<name>A0A2K7SQV9_9VIBR</name>
<dbReference type="PANTHER" id="PTHR48090:SF7">
    <property type="entry name" value="RFBJ PROTEIN"/>
    <property type="match status" value="1"/>
</dbReference>
<dbReference type="SUPFAM" id="SSF53448">
    <property type="entry name" value="Nucleotide-diphospho-sugar transferases"/>
    <property type="match status" value="1"/>
</dbReference>
<protein>
    <submittedName>
        <fullName evidence="4">Glycosyl transferase family 2</fullName>
    </submittedName>
    <submittedName>
        <fullName evidence="3">Glycosyltransferase family 2 protein</fullName>
    </submittedName>
</protein>
<dbReference type="EMBL" id="MKFT01000034">
    <property type="protein sequence ID" value="OHY90013.1"/>
    <property type="molecule type" value="Genomic_DNA"/>
</dbReference>
<dbReference type="EMBL" id="VTYN01000001">
    <property type="protein sequence ID" value="NOH46631.1"/>
    <property type="molecule type" value="Genomic_DNA"/>
</dbReference>
<reference evidence="4 5" key="1">
    <citation type="submission" date="2016-09" db="EMBL/GenBank/DDBJ databases">
        <title>Isolation, identification and antibiotic sensitivity analysis of bacterial pathogen from juvenile Hippocampus erectus with tail-rotted disease.</title>
        <authorList>
            <person name="Yang Q."/>
        </authorList>
    </citation>
    <scope>NUCLEOTIDE SEQUENCE [LARGE SCALE GENOMIC DNA]</scope>
    <source>
        <strain evidence="4 5">HM-10</strain>
    </source>
</reference>
<keyword evidence="1" id="KW-0472">Membrane</keyword>
<feature type="domain" description="Glycosyltransferase 2-like" evidence="2">
    <location>
        <begin position="5"/>
        <end position="166"/>
    </location>
</feature>